<sequence>MTPREEVLATGMLGAEGARLLYATVRAVALGYGFPPPPGSLLWDASAIAEAAHGFLEGVRGQKRIADVTTRSVDERSFERILDSAVANYLRDAGRRTDLGKLILRTKEILRSRDEFLAVAPKKERWTLVDGSTDPSSVSPEILTRSIVAVEVVVPPWNSARRDAPLADEASFVRLIETLLRAAAGSLPAVDIAHALTSRLDHRRTPLSVEVDILDGVGEPLQPALDPALAAISELHAAEIFGRLSDRERIIVARLDSSIRDLATHIGVGKSQAALIRQRLFDKLAKDFDDPASAEATSAALTRFCGDWVEYRTPTPSATS</sequence>
<evidence type="ECO:0000313" key="2">
    <source>
        <dbReference type="Proteomes" id="UP001206639"/>
    </source>
</evidence>
<dbReference type="EMBL" id="JAODWD010000005">
    <property type="protein sequence ID" value="MCT7661006.1"/>
    <property type="molecule type" value="Genomic_DNA"/>
</dbReference>
<dbReference type="Proteomes" id="UP001206639">
    <property type="component" value="Unassembled WGS sequence"/>
</dbReference>
<organism evidence="1 2">
    <name type="scientific">Mycobacterium deserti</name>
    <dbReference type="NCBI Taxonomy" id="2978347"/>
    <lineage>
        <taxon>Bacteria</taxon>
        <taxon>Bacillati</taxon>
        <taxon>Actinomycetota</taxon>
        <taxon>Actinomycetes</taxon>
        <taxon>Mycobacteriales</taxon>
        <taxon>Mycobacteriaceae</taxon>
        <taxon>Mycobacterium</taxon>
    </lineage>
</organism>
<evidence type="ECO:0000313" key="1">
    <source>
        <dbReference type="EMBL" id="MCT7661006.1"/>
    </source>
</evidence>
<comment type="caution">
    <text evidence="1">The sequence shown here is derived from an EMBL/GenBank/DDBJ whole genome shotgun (WGS) entry which is preliminary data.</text>
</comment>
<reference evidence="2" key="1">
    <citation type="submission" date="2023-07" db="EMBL/GenBank/DDBJ databases">
        <authorList>
            <person name="Deng Y."/>
            <person name="Zhang Y.-Q."/>
        </authorList>
    </citation>
    <scope>NUCLEOTIDE SEQUENCE [LARGE SCALE GENOMIC DNA]</scope>
    <source>
        <strain evidence="2">CPCC 205710</strain>
    </source>
</reference>
<protein>
    <recommendedName>
        <fullName evidence="3">RNA polymerase sigma-70 region 4 domain-containing protein</fullName>
    </recommendedName>
</protein>
<proteinExistence type="predicted"/>
<keyword evidence="2" id="KW-1185">Reference proteome</keyword>
<evidence type="ECO:0008006" key="3">
    <source>
        <dbReference type="Google" id="ProtNLM"/>
    </source>
</evidence>
<accession>A0ABT2MJ53</accession>
<name>A0ABT2MJ53_9MYCO</name>
<dbReference type="RefSeq" id="WP_260995057.1">
    <property type="nucleotide sequence ID" value="NZ_JAODWD010000005.1"/>
</dbReference>
<gene>
    <name evidence="1" type="ORF">N4S67_21610</name>
</gene>